<keyword evidence="2" id="KW-0732">Signal</keyword>
<dbReference type="EnsemblMetazoa" id="ISCW000027-RA">
    <property type="protein sequence ID" value="ISCW000027-PA"/>
    <property type="gene ID" value="ISCW000027"/>
</dbReference>
<reference evidence="3 5" key="1">
    <citation type="submission" date="2008-03" db="EMBL/GenBank/DDBJ databases">
        <title>Annotation of Ixodes scapularis.</title>
        <authorList>
            <consortium name="Ixodes scapularis Genome Project Consortium"/>
            <person name="Caler E."/>
            <person name="Hannick L.I."/>
            <person name="Bidwell S."/>
            <person name="Joardar V."/>
            <person name="Thiagarajan M."/>
            <person name="Amedeo P."/>
            <person name="Galinsky K.J."/>
            <person name="Schobel S."/>
            <person name="Inman J."/>
            <person name="Hostetler J."/>
            <person name="Miller J."/>
            <person name="Hammond M."/>
            <person name="Megy K."/>
            <person name="Lawson D."/>
            <person name="Kodira C."/>
            <person name="Sutton G."/>
            <person name="Meyer J."/>
            <person name="Hill C.A."/>
            <person name="Birren B."/>
            <person name="Nene V."/>
            <person name="Collins F."/>
            <person name="Alarcon-Chaidez F."/>
            <person name="Wikel S."/>
            <person name="Strausberg R."/>
        </authorList>
    </citation>
    <scope>NUCLEOTIDE SEQUENCE [LARGE SCALE GENOMIC DNA]</scope>
    <source>
        <strain evidence="5">Wikel</strain>
        <strain evidence="3">Wikel colony</strain>
    </source>
</reference>
<dbReference type="VEuPathDB" id="VectorBase:ISCW000027"/>
<evidence type="ECO:0000313" key="3">
    <source>
        <dbReference type="EMBL" id="EEC00581.1"/>
    </source>
</evidence>
<sequence length="74" mass="8180">MLLHLHCFIARKLHTATLLIQLQVPITLSLEKNPGSKNAWEDTAVPPTLRQRTHFGPVGRNGGEGKTIATQILE</sequence>
<proteinExistence type="predicted"/>
<dbReference type="PaxDb" id="6945-B7P1V9"/>
<dbReference type="EMBL" id="ABJB010045408">
    <property type="status" value="NOT_ANNOTATED_CDS"/>
    <property type="molecule type" value="Genomic_DNA"/>
</dbReference>
<name>B7P1V9_IXOSC</name>
<organism>
    <name type="scientific">Ixodes scapularis</name>
    <name type="common">Black-legged tick</name>
    <name type="synonym">Deer tick</name>
    <dbReference type="NCBI Taxonomy" id="6945"/>
    <lineage>
        <taxon>Eukaryota</taxon>
        <taxon>Metazoa</taxon>
        <taxon>Ecdysozoa</taxon>
        <taxon>Arthropoda</taxon>
        <taxon>Chelicerata</taxon>
        <taxon>Arachnida</taxon>
        <taxon>Acari</taxon>
        <taxon>Parasitiformes</taxon>
        <taxon>Ixodida</taxon>
        <taxon>Ixodoidea</taxon>
        <taxon>Ixodidae</taxon>
        <taxon>Ixodinae</taxon>
        <taxon>Ixodes</taxon>
    </lineage>
</organism>
<reference evidence="4" key="2">
    <citation type="submission" date="2020-05" db="UniProtKB">
        <authorList>
            <consortium name="EnsemblMetazoa"/>
        </authorList>
    </citation>
    <scope>IDENTIFICATION</scope>
    <source>
        <strain evidence="4">wikel</strain>
    </source>
</reference>
<feature type="region of interest" description="Disordered" evidence="1">
    <location>
        <begin position="50"/>
        <end position="74"/>
    </location>
</feature>
<evidence type="ECO:0000256" key="1">
    <source>
        <dbReference type="SAM" id="MobiDB-lite"/>
    </source>
</evidence>
<dbReference type="VEuPathDB" id="VectorBase:ISCI000027"/>
<evidence type="ECO:0000313" key="4">
    <source>
        <dbReference type="EnsemblMetazoa" id="ISCW000027-PA"/>
    </source>
</evidence>
<keyword evidence="5" id="KW-1185">Reference proteome</keyword>
<evidence type="ECO:0000313" key="5">
    <source>
        <dbReference type="Proteomes" id="UP000001555"/>
    </source>
</evidence>
<dbReference type="InParanoid" id="B7P1V9"/>
<evidence type="ECO:0008006" key="6">
    <source>
        <dbReference type="Google" id="ProtNLM"/>
    </source>
</evidence>
<dbReference type="AlphaFoldDB" id="B7P1V9"/>
<dbReference type="HOGENOM" id="CLU_2690565_0_0_1"/>
<dbReference type="EMBL" id="DS618129">
    <property type="protein sequence ID" value="EEC00581.1"/>
    <property type="molecule type" value="Genomic_DNA"/>
</dbReference>
<accession>B7P1V9</accession>
<gene>
    <name evidence="3" type="ORF">IscW_ISCW000027</name>
</gene>
<dbReference type="Proteomes" id="UP000001555">
    <property type="component" value="Unassembled WGS sequence"/>
</dbReference>
<feature type="signal peptide" evidence="2">
    <location>
        <begin position="1"/>
        <end position="29"/>
    </location>
</feature>
<protein>
    <recommendedName>
        <fullName evidence="6">Secreted protein</fullName>
    </recommendedName>
</protein>
<feature type="chain" id="PRO_5014567878" description="Secreted protein" evidence="2">
    <location>
        <begin position="30"/>
        <end position="74"/>
    </location>
</feature>
<evidence type="ECO:0000256" key="2">
    <source>
        <dbReference type="SAM" id="SignalP"/>
    </source>
</evidence>